<feature type="compositionally biased region" description="Basic and acidic residues" evidence="1">
    <location>
        <begin position="426"/>
        <end position="438"/>
    </location>
</feature>
<comment type="caution">
    <text evidence="5">The sequence shown here is derived from an EMBL/GenBank/DDBJ whole genome shotgun (WGS) entry which is preliminary data.</text>
</comment>
<dbReference type="InterPro" id="IPR013103">
    <property type="entry name" value="RVT_2"/>
</dbReference>
<feature type="domain" description="Isopenicillin N synthase-like Fe(2+) 2OG dioxygenase" evidence="3">
    <location>
        <begin position="958"/>
        <end position="1021"/>
    </location>
</feature>
<accession>A0A8T2FIY1</accession>
<dbReference type="InterPro" id="IPR004312">
    <property type="entry name" value="ATHILA_Orf1_C"/>
</dbReference>
<evidence type="ECO:0000313" key="6">
    <source>
        <dbReference type="Proteomes" id="UP000694240"/>
    </source>
</evidence>
<evidence type="ECO:0000259" key="3">
    <source>
        <dbReference type="Pfam" id="PF03171"/>
    </source>
</evidence>
<dbReference type="PANTHER" id="PTHR33067">
    <property type="entry name" value="RNA-DIRECTED DNA POLYMERASE-RELATED"/>
    <property type="match status" value="1"/>
</dbReference>
<feature type="region of interest" description="Disordered" evidence="1">
    <location>
        <begin position="367"/>
        <end position="394"/>
    </location>
</feature>
<feature type="domain" description="Reverse transcriptase Ty1/copia-type" evidence="4">
    <location>
        <begin position="1171"/>
        <end position="1246"/>
    </location>
</feature>
<keyword evidence="5" id="KW-0223">Dioxygenase</keyword>
<dbReference type="Proteomes" id="UP000694240">
    <property type="component" value="Chromosome 2"/>
</dbReference>
<evidence type="ECO:0000256" key="1">
    <source>
        <dbReference type="SAM" id="MobiDB-lite"/>
    </source>
</evidence>
<dbReference type="GO" id="GO:0051213">
    <property type="term" value="F:dioxygenase activity"/>
    <property type="evidence" value="ECO:0007669"/>
    <property type="project" value="UniProtKB-KW"/>
</dbReference>
<feature type="compositionally biased region" description="Acidic residues" evidence="1">
    <location>
        <begin position="376"/>
        <end position="385"/>
    </location>
</feature>
<gene>
    <name evidence="5" type="ORF">ISN45_At02g005170</name>
</gene>
<evidence type="ECO:0000259" key="2">
    <source>
        <dbReference type="Pfam" id="PF03078"/>
    </source>
</evidence>
<dbReference type="CDD" id="cd00303">
    <property type="entry name" value="retropepsin_like"/>
    <property type="match status" value="1"/>
</dbReference>
<feature type="compositionally biased region" description="Acidic residues" evidence="1">
    <location>
        <begin position="439"/>
        <end position="450"/>
    </location>
</feature>
<evidence type="ECO:0000259" key="4">
    <source>
        <dbReference type="Pfam" id="PF07727"/>
    </source>
</evidence>
<dbReference type="PANTHER" id="PTHR33067:SF31">
    <property type="entry name" value="RNA-DIRECTED DNA POLYMERASE"/>
    <property type="match status" value="1"/>
</dbReference>
<dbReference type="Pfam" id="PF03171">
    <property type="entry name" value="2OG-FeII_Oxy"/>
    <property type="match status" value="1"/>
</dbReference>
<feature type="domain" description="Arabidopsis retrotransposon Orf1 C-terminal" evidence="2">
    <location>
        <begin position="475"/>
        <end position="870"/>
    </location>
</feature>
<feature type="region of interest" description="Disordered" evidence="1">
    <location>
        <begin position="412"/>
        <end position="483"/>
    </location>
</feature>
<feature type="compositionally biased region" description="Polar residues" evidence="1">
    <location>
        <begin position="452"/>
        <end position="464"/>
    </location>
</feature>
<evidence type="ECO:0000313" key="5">
    <source>
        <dbReference type="EMBL" id="KAG7636002.1"/>
    </source>
</evidence>
<keyword evidence="6" id="KW-1185">Reference proteome</keyword>
<dbReference type="Pfam" id="PF03078">
    <property type="entry name" value="ATHILA"/>
    <property type="match status" value="1"/>
</dbReference>
<name>A0A8T2FIY1_9BRAS</name>
<proteinExistence type="predicted"/>
<organism evidence="5 6">
    <name type="scientific">Arabidopsis thaliana x Arabidopsis arenosa</name>
    <dbReference type="NCBI Taxonomy" id="1240361"/>
    <lineage>
        <taxon>Eukaryota</taxon>
        <taxon>Viridiplantae</taxon>
        <taxon>Streptophyta</taxon>
        <taxon>Embryophyta</taxon>
        <taxon>Tracheophyta</taxon>
        <taxon>Spermatophyta</taxon>
        <taxon>Magnoliopsida</taxon>
        <taxon>eudicotyledons</taxon>
        <taxon>Gunneridae</taxon>
        <taxon>Pentapetalae</taxon>
        <taxon>rosids</taxon>
        <taxon>malvids</taxon>
        <taxon>Brassicales</taxon>
        <taxon>Brassicaceae</taxon>
        <taxon>Camelineae</taxon>
        <taxon>Arabidopsis</taxon>
    </lineage>
</organism>
<dbReference type="Pfam" id="PF07727">
    <property type="entry name" value="RVT_2"/>
    <property type="match status" value="1"/>
</dbReference>
<dbReference type="CDD" id="cd09272">
    <property type="entry name" value="RNase_HI_RT_Ty1"/>
    <property type="match status" value="1"/>
</dbReference>
<reference evidence="5 6" key="1">
    <citation type="submission" date="2020-12" db="EMBL/GenBank/DDBJ databases">
        <title>Concerted genomic and epigenomic changes stabilize Arabidopsis allopolyploids.</title>
        <authorList>
            <person name="Chen Z."/>
        </authorList>
    </citation>
    <scope>NUCLEOTIDE SEQUENCE [LARGE SCALE GENOMIC DNA]</scope>
    <source>
        <strain evidence="5">Allo738</strain>
        <tissue evidence="5">Leaf</tissue>
    </source>
</reference>
<keyword evidence="5" id="KW-0560">Oxidoreductase</keyword>
<dbReference type="EMBL" id="JAEFBK010000002">
    <property type="protein sequence ID" value="KAG7636002.1"/>
    <property type="molecule type" value="Genomic_DNA"/>
</dbReference>
<protein>
    <submittedName>
        <fullName evidence="5">Oxoglutarate/iron-dependent dioxygenase</fullName>
    </submittedName>
</protein>
<dbReference type="InterPro" id="IPR044861">
    <property type="entry name" value="IPNS-like_FE2OG_OXY"/>
</dbReference>
<sequence length="1398" mass="159012">MLLDTASNGNFLNKDVAEGWELVENLAQSDGCYNEDYDRSVRGIGGSEDKQSKDIKALNEKLDKVLLAQQKHIHYITDEENFQIIIPKTFVQYNQDYVPKQQFNGGYQQQNPQQAPPAQDPEIGQLIQQIIQGQATGAITFDKKIAELHNKIDRSYNDLNVKFEALNSKIKYVESQFASTSAPKHPQQLPGKAVHNPKDYATANAITIHQEDDASTQETYKKKVIQEKLDDPVSFTLPCSLRPLTFNRCLCDLGASFSLMPLSTAKRLQILEYKFCNLALLLADGSVAHPHGLIENLPVKIGNVEILTDFVVLDVDEEGKDPLILGRPFLASAGAVIDVRNGKINLNLEKGIKMKFDIREASGKSTTVGQSFGIQDMDDDEETETETSPRVNYTSQLSKLKRTFDHKKRAIERLAQTEDPTEDDWREQASFETDHSESSQEEEVMQEEETFSPLQRNSRGTRQISLEERSPWGGGTRYPHPETMERLDIYDDADYMFKQCSLNIHMFRPMKGYEEETIQFLSSVELFLYGESEDDEIRPDGSLGYLEFCVYDVEYRLPIEHLELMYGFLSGKDTSHRFDKRELQSFWATLGSKHGFSSSRTKSNEIRSLVVRYFHRSLASTLFARERNGTFVNGELELMETALQELLALASYGIVLAGDQTDASVSFYLVKHLLSYRGWAKGLKKPGRMVVGGVVTLILRACNVPLHSKPIPPRWIDMQHLINSKSFWSQQKNDLYKYRFDHPTAGQYIFLLPNPAFTSIRDGGNIEFCPPLENLYFSGDEVVPMEGMNNDETPIHHSDNEAEPMDVSYATQQFYFEEYSAPSQSKDSKEIHKRLGFLQSWCMFHNKALATLNKKFNNLQLKINCSSSTTTMPHNMPFGRNGSTRHEPMHFDPPSTTKTVGKFPQLTFIRIKNENRSSAATYAKETKEMFEMMVKAIFESLEIDGGDEAAEELEEGSQVVVVNCYPPCPEPELTPSNYGFLTLLLQDDVEGLQILYRDEWVTVDPIPGFFVVNVGDHLELLRLFRVSQATPSQLHQSYNLRKKIQTSHQASPCPERRKEHIVRQARLEDYITDEIELEEVAGYAYLVIEDGGKSEPGSFQEALEDADQDKWIKASDEEMESLMKNKTWILVERNKQQKPIGCKWVFKRKAGIAGVEGPRFKARLVAKGFNDFMEAHNYERSSYDSCVYFKKYADGDYVFMLLYVDDILIASKNMKHVSELKALLGSEFEMKDLGEAKKILVGIHFKLRSATDEEAKSQYESMRAVPYQSVVGSLMYAMIDHGADQDGRRSTSGVVFTVDASKEAVWLLGLMNELGFEQEAVDIYSDSQSAIALAKNTVHHEWTKHIEIKYHFIRELIYNGLVRVKKIAIETNPADIFTKVVPVGKLQEALELLRVTEN</sequence>